<keyword evidence="1" id="KW-0812">Transmembrane</keyword>
<feature type="transmembrane region" description="Helical" evidence="1">
    <location>
        <begin position="78"/>
        <end position="100"/>
    </location>
</feature>
<organism evidence="2 3">
    <name type="scientific">Mycoplasmopsis agassizii</name>
    <dbReference type="NCBI Taxonomy" id="33922"/>
    <lineage>
        <taxon>Bacteria</taxon>
        <taxon>Bacillati</taxon>
        <taxon>Mycoplasmatota</taxon>
        <taxon>Mycoplasmoidales</taxon>
        <taxon>Metamycoplasmataceae</taxon>
        <taxon>Mycoplasmopsis</taxon>
    </lineage>
</organism>
<sequence length="345" mass="40080">MTKDYKDLQTRFRKANRDGIKLLLIPRIEKRIKELPSWWLFINSFFFGIFIIILFVIGVAAIATAVATWLILNPGQAQIYQIALAFAAIVVFLIAFLLFVTRITRRNKIIQYLSNVIDKTLIYKRVFANFQGFKFYGAADKDFLELSSVRHTGEFEIPEEGLINSRTNQMLLEYNGSKIIFQLQSYTWGKKKDLFPKRVIGLVKYDLSTSQKNVQFYKKLIFTLKSDSPRFDKLREFESANEEFDSFFKPKTNSINLLKELLDEKTKATLLNLAKSGIRAKKWSLEKIDNSLQIKFVPYIDYTPSLHFGFSLLTDKIANNFANSIINEIFQIYLLIRIPIELGIV</sequence>
<evidence type="ECO:0000313" key="3">
    <source>
        <dbReference type="Proteomes" id="UP000217033"/>
    </source>
</evidence>
<dbReference type="RefSeq" id="WP_084232278.1">
    <property type="nucleotide sequence ID" value="NZ_CP166874.1"/>
</dbReference>
<protein>
    <recommendedName>
        <fullName evidence="4">DUF3137 domain-containing protein</fullName>
    </recommendedName>
</protein>
<accession>A0ABX4H525</accession>
<evidence type="ECO:0000313" key="2">
    <source>
        <dbReference type="EMBL" id="PAF54994.1"/>
    </source>
</evidence>
<dbReference type="InterPro" id="IPR023298">
    <property type="entry name" value="ATPase_P-typ_TM_dom_sf"/>
</dbReference>
<dbReference type="EMBL" id="NQMN01000002">
    <property type="protein sequence ID" value="PAF54994.1"/>
    <property type="molecule type" value="Genomic_DNA"/>
</dbReference>
<dbReference type="SUPFAM" id="SSF81665">
    <property type="entry name" value="Calcium ATPase, transmembrane domain M"/>
    <property type="match status" value="1"/>
</dbReference>
<keyword evidence="3" id="KW-1185">Reference proteome</keyword>
<keyword evidence="1" id="KW-1133">Transmembrane helix</keyword>
<comment type="caution">
    <text evidence="2">The sequence shown here is derived from an EMBL/GenBank/DDBJ whole genome shotgun (WGS) entry which is preliminary data.</text>
</comment>
<evidence type="ECO:0008006" key="4">
    <source>
        <dbReference type="Google" id="ProtNLM"/>
    </source>
</evidence>
<evidence type="ECO:0000256" key="1">
    <source>
        <dbReference type="SAM" id="Phobius"/>
    </source>
</evidence>
<name>A0ABX4H525_9BACT</name>
<reference evidence="2" key="1">
    <citation type="submission" date="2017-08" db="EMBL/GenBank/DDBJ databases">
        <authorList>
            <person name="Alvarez-Ponce D."/>
            <person name="Weitzman C.L."/>
            <person name="Tillett R.L."/>
            <person name="Sandmeier F.C."/>
            <person name="Tracy C.R."/>
        </authorList>
    </citation>
    <scope>NUCLEOTIDE SEQUENCE [LARGE SCALE GENOMIC DNA]</scope>
    <source>
        <strain evidence="2">PS6</strain>
    </source>
</reference>
<dbReference type="Proteomes" id="UP000217033">
    <property type="component" value="Unassembled WGS sequence"/>
</dbReference>
<keyword evidence="1" id="KW-0472">Membrane</keyword>
<proteinExistence type="predicted"/>
<gene>
    <name evidence="2" type="ORF">CJF60_04655</name>
</gene>
<feature type="transmembrane region" description="Helical" evidence="1">
    <location>
        <begin position="39"/>
        <end position="72"/>
    </location>
</feature>